<dbReference type="Pfam" id="PF01032">
    <property type="entry name" value="FecCD"/>
    <property type="match status" value="1"/>
</dbReference>
<evidence type="ECO:0000313" key="10">
    <source>
        <dbReference type="Proteomes" id="UP000664096"/>
    </source>
</evidence>
<dbReference type="Proteomes" id="UP000664096">
    <property type="component" value="Unassembled WGS sequence"/>
</dbReference>
<feature type="transmembrane region" description="Helical" evidence="8">
    <location>
        <begin position="186"/>
        <end position="205"/>
    </location>
</feature>
<feature type="transmembrane region" description="Helical" evidence="8">
    <location>
        <begin position="57"/>
        <end position="75"/>
    </location>
</feature>
<keyword evidence="6 8" id="KW-1133">Transmembrane helix</keyword>
<dbReference type="SUPFAM" id="SSF81345">
    <property type="entry name" value="ABC transporter involved in vitamin B12 uptake, BtuC"/>
    <property type="match status" value="1"/>
</dbReference>
<keyword evidence="5 8" id="KW-0812">Transmembrane</keyword>
<evidence type="ECO:0000256" key="3">
    <source>
        <dbReference type="ARBA" id="ARBA00022448"/>
    </source>
</evidence>
<gene>
    <name evidence="9" type="ORF">JF539_18240</name>
</gene>
<accession>A0A939J609</accession>
<name>A0A939J609_9HYPH</name>
<reference evidence="9" key="1">
    <citation type="submission" date="2020-12" db="EMBL/GenBank/DDBJ databases">
        <title>Oil enriched cultivation method for isolating marine PHA-producing bacteria.</title>
        <authorList>
            <person name="Zheng W."/>
            <person name="Yu S."/>
            <person name="Huang Y."/>
        </authorList>
    </citation>
    <scope>NUCLEOTIDE SEQUENCE</scope>
    <source>
        <strain evidence="9">SY-2-12</strain>
    </source>
</reference>
<dbReference type="AlphaFoldDB" id="A0A939J609"/>
<feature type="transmembrane region" description="Helical" evidence="8">
    <location>
        <begin position="87"/>
        <end position="104"/>
    </location>
</feature>
<dbReference type="EMBL" id="JAEKJZ010000004">
    <property type="protein sequence ID" value="MBN9672299.1"/>
    <property type="molecule type" value="Genomic_DNA"/>
</dbReference>
<dbReference type="InterPro" id="IPR037294">
    <property type="entry name" value="ABC_BtuC-like"/>
</dbReference>
<evidence type="ECO:0000256" key="4">
    <source>
        <dbReference type="ARBA" id="ARBA00022475"/>
    </source>
</evidence>
<dbReference type="GO" id="GO:0022857">
    <property type="term" value="F:transmembrane transporter activity"/>
    <property type="evidence" value="ECO:0007669"/>
    <property type="project" value="InterPro"/>
</dbReference>
<evidence type="ECO:0000313" key="9">
    <source>
        <dbReference type="EMBL" id="MBN9672299.1"/>
    </source>
</evidence>
<protein>
    <submittedName>
        <fullName evidence="9">Iron ABC transporter permease</fullName>
    </submittedName>
</protein>
<evidence type="ECO:0000256" key="1">
    <source>
        <dbReference type="ARBA" id="ARBA00004651"/>
    </source>
</evidence>
<evidence type="ECO:0000256" key="7">
    <source>
        <dbReference type="ARBA" id="ARBA00023136"/>
    </source>
</evidence>
<comment type="similarity">
    <text evidence="2">Belongs to the binding-protein-dependent transport system permease family. FecCD subfamily.</text>
</comment>
<proteinExistence type="inferred from homology"/>
<comment type="subcellular location">
    <subcellularLocation>
        <location evidence="1">Cell membrane</location>
        <topology evidence="1">Multi-pass membrane protein</topology>
    </subcellularLocation>
</comment>
<keyword evidence="4" id="KW-1003">Cell membrane</keyword>
<feature type="transmembrane region" description="Helical" evidence="8">
    <location>
        <begin position="226"/>
        <end position="246"/>
    </location>
</feature>
<dbReference type="GO" id="GO:0005886">
    <property type="term" value="C:plasma membrane"/>
    <property type="evidence" value="ECO:0007669"/>
    <property type="project" value="UniProtKB-SubCell"/>
</dbReference>
<dbReference type="RefSeq" id="WP_207142153.1">
    <property type="nucleotide sequence ID" value="NZ_JAEKJZ010000004.1"/>
</dbReference>
<dbReference type="GO" id="GO:0033214">
    <property type="term" value="P:siderophore-iron import into cell"/>
    <property type="evidence" value="ECO:0007669"/>
    <property type="project" value="TreeGrafter"/>
</dbReference>
<feature type="transmembrane region" description="Helical" evidence="8">
    <location>
        <begin position="266"/>
        <end position="285"/>
    </location>
</feature>
<sequence length="325" mass="33000">MTESIRSAFATALALAVLLAAVGLTLDMGSWPLAWDDAFFARGMDATVFWDFRLPRVAAAILVGACLGLSGAIFQTMLRNPLASPDVIGFTAGASAGAVATIALSGGTAYVVSGSLAGGLATAGLVMALSWRHGLDPFRLVLTGLALGIALTALTHFFLSVSGAPQAADAARWLAGSFNARGWESVVLLAGVLTLLTPVLCYLRFTLDRLDTGDDVARLLGLPVDGARVGLGLAAVVLAAAAVSVSGPLPFVAFMAGPIARGLARSATSCLVLAALSGATIAVLADMAARVGIQGHHLPAGVFIALIGGPYLLGLVIVQTKRNRL</sequence>
<dbReference type="Gene3D" id="1.10.3470.10">
    <property type="entry name" value="ABC transporter involved in vitamin B12 uptake, BtuC"/>
    <property type="match status" value="1"/>
</dbReference>
<dbReference type="InterPro" id="IPR000522">
    <property type="entry name" value="ABC_transptr_permease_BtuC"/>
</dbReference>
<feature type="transmembrane region" description="Helical" evidence="8">
    <location>
        <begin position="297"/>
        <end position="318"/>
    </location>
</feature>
<evidence type="ECO:0000256" key="6">
    <source>
        <dbReference type="ARBA" id="ARBA00022989"/>
    </source>
</evidence>
<evidence type="ECO:0000256" key="5">
    <source>
        <dbReference type="ARBA" id="ARBA00022692"/>
    </source>
</evidence>
<organism evidence="9 10">
    <name type="scientific">Roseibium aggregatum</name>
    <dbReference type="NCBI Taxonomy" id="187304"/>
    <lineage>
        <taxon>Bacteria</taxon>
        <taxon>Pseudomonadati</taxon>
        <taxon>Pseudomonadota</taxon>
        <taxon>Alphaproteobacteria</taxon>
        <taxon>Hyphomicrobiales</taxon>
        <taxon>Stappiaceae</taxon>
        <taxon>Roseibium</taxon>
    </lineage>
</organism>
<dbReference type="PANTHER" id="PTHR30472">
    <property type="entry name" value="FERRIC ENTEROBACTIN TRANSPORT SYSTEM PERMEASE PROTEIN"/>
    <property type="match status" value="1"/>
</dbReference>
<dbReference type="PANTHER" id="PTHR30472:SF24">
    <property type="entry name" value="FERRIC ENTEROBACTIN TRANSPORT SYSTEM PERMEASE PROTEIN FEPG"/>
    <property type="match status" value="1"/>
</dbReference>
<keyword evidence="7 8" id="KW-0472">Membrane</keyword>
<evidence type="ECO:0000256" key="8">
    <source>
        <dbReference type="SAM" id="Phobius"/>
    </source>
</evidence>
<evidence type="ECO:0000256" key="2">
    <source>
        <dbReference type="ARBA" id="ARBA00007935"/>
    </source>
</evidence>
<feature type="transmembrane region" description="Helical" evidence="8">
    <location>
        <begin position="138"/>
        <end position="159"/>
    </location>
</feature>
<comment type="caution">
    <text evidence="9">The sequence shown here is derived from an EMBL/GenBank/DDBJ whole genome shotgun (WGS) entry which is preliminary data.</text>
</comment>
<dbReference type="CDD" id="cd06550">
    <property type="entry name" value="TM_ABC_iron-siderophores_like"/>
    <property type="match status" value="1"/>
</dbReference>
<keyword evidence="3" id="KW-0813">Transport</keyword>